<evidence type="ECO:0000256" key="1">
    <source>
        <dbReference type="ARBA" id="ARBA00007682"/>
    </source>
</evidence>
<evidence type="ECO:0000259" key="5">
    <source>
        <dbReference type="Pfam" id="PF04153"/>
    </source>
</evidence>
<accession>G0TWA0</accession>
<dbReference type="OMA" id="RIPECYK"/>
<evidence type="ECO:0000256" key="2">
    <source>
        <dbReference type="ARBA" id="ARBA00023015"/>
    </source>
</evidence>
<feature type="region of interest" description="Disordered" evidence="4">
    <location>
        <begin position="1"/>
        <end position="96"/>
    </location>
</feature>
<keyword evidence="2" id="KW-0805">Transcription regulation</keyword>
<dbReference type="Gene3D" id="2.30.30.1020">
    <property type="entry name" value="CCR4-NOT complex subunit 2/3/5, C-terminal domain"/>
    <property type="match status" value="1"/>
</dbReference>
<name>G0TWA0_TRYVY</name>
<dbReference type="GO" id="GO:0030015">
    <property type="term" value="C:CCR4-NOT core complex"/>
    <property type="evidence" value="ECO:0007669"/>
    <property type="project" value="InterPro"/>
</dbReference>
<dbReference type="InterPro" id="IPR040168">
    <property type="entry name" value="Not2/3/5"/>
</dbReference>
<dbReference type="InterPro" id="IPR007282">
    <property type="entry name" value="NOT2/3/5_C"/>
</dbReference>
<dbReference type="AlphaFoldDB" id="G0TWA0"/>
<feature type="domain" description="NOT2/NOT3/NOT5 C-terminal" evidence="5">
    <location>
        <begin position="152"/>
        <end position="258"/>
    </location>
</feature>
<dbReference type="VEuPathDB" id="TriTrypDB:TvY486_0600290"/>
<organism evidence="6">
    <name type="scientific">Trypanosoma vivax (strain Y486)</name>
    <dbReference type="NCBI Taxonomy" id="1055687"/>
    <lineage>
        <taxon>Eukaryota</taxon>
        <taxon>Discoba</taxon>
        <taxon>Euglenozoa</taxon>
        <taxon>Kinetoplastea</taxon>
        <taxon>Metakinetoplastina</taxon>
        <taxon>Trypanosomatida</taxon>
        <taxon>Trypanosomatidae</taxon>
        <taxon>Trypanosoma</taxon>
        <taxon>Duttonella</taxon>
    </lineage>
</organism>
<keyword evidence="3" id="KW-0804">Transcription</keyword>
<dbReference type="GO" id="GO:0006355">
    <property type="term" value="P:regulation of DNA-templated transcription"/>
    <property type="evidence" value="ECO:0007669"/>
    <property type="project" value="InterPro"/>
</dbReference>
<dbReference type="InterPro" id="IPR038635">
    <property type="entry name" value="CCR4-NOT_su2/3/5_C_sf"/>
</dbReference>
<sequence length="290" mass="32584">MNNSNPLGHYVCGPPRGVPIAYSTTGGAPNPYQNYRPPSGVPGASYPMQPHVMAAQPQQIPMQAPPQPQQSQQQQQQSQQQPQPQPQPQQPQPARGRVAVEGPYGLLALPNLIQHSANTDKSDSAAFSYLTRGFELNSLGINVAQQRPLHPTLASVALERPEVPVIPEYRIPECYKQAKPRQPTLKLLQKYKNDTLFYIFYSMPRDLLQLAAARVLLERGWWYHKVRQQWMRKKNQNNFEFFNQNTWKMEAEENFQPNSTDIEKDLSDPAHTHFVAALPGANPVSAGSAT</sequence>
<dbReference type="Pfam" id="PF04153">
    <property type="entry name" value="NOT2_3_5_C"/>
    <property type="match status" value="1"/>
</dbReference>
<feature type="compositionally biased region" description="Polar residues" evidence="4">
    <location>
        <begin position="22"/>
        <end position="33"/>
    </location>
</feature>
<protein>
    <recommendedName>
        <fullName evidence="5">NOT2/NOT3/NOT5 C-terminal domain-containing protein</fullName>
    </recommendedName>
</protein>
<evidence type="ECO:0000256" key="3">
    <source>
        <dbReference type="ARBA" id="ARBA00023163"/>
    </source>
</evidence>
<proteinExistence type="inferred from homology"/>
<gene>
    <name evidence="6" type="ORF">TVY486_0600290</name>
</gene>
<evidence type="ECO:0000256" key="4">
    <source>
        <dbReference type="SAM" id="MobiDB-lite"/>
    </source>
</evidence>
<reference evidence="6" key="1">
    <citation type="journal article" date="2012" name="Proc. Natl. Acad. Sci. U.S.A.">
        <title>Antigenic diversity is generated by distinct evolutionary mechanisms in African trypanosome species.</title>
        <authorList>
            <person name="Jackson A.P."/>
            <person name="Berry A."/>
            <person name="Aslett M."/>
            <person name="Allison H.C."/>
            <person name="Burton P."/>
            <person name="Vavrova-Anderson J."/>
            <person name="Brown R."/>
            <person name="Browne H."/>
            <person name="Corton N."/>
            <person name="Hauser H."/>
            <person name="Gamble J."/>
            <person name="Gilderthorp R."/>
            <person name="Marcello L."/>
            <person name="McQuillan J."/>
            <person name="Otto T.D."/>
            <person name="Quail M.A."/>
            <person name="Sanders M.J."/>
            <person name="van Tonder A."/>
            <person name="Ginger M.L."/>
            <person name="Field M.C."/>
            <person name="Barry J.D."/>
            <person name="Hertz-Fowler C."/>
            <person name="Berriman M."/>
        </authorList>
    </citation>
    <scope>NUCLEOTIDE SEQUENCE</scope>
    <source>
        <strain evidence="6">Y486</strain>
    </source>
</reference>
<dbReference type="EMBL" id="HE573022">
    <property type="protein sequence ID" value="CCC48238.1"/>
    <property type="molecule type" value="Genomic_DNA"/>
</dbReference>
<evidence type="ECO:0000313" key="6">
    <source>
        <dbReference type="EMBL" id="CCC48238.1"/>
    </source>
</evidence>
<comment type="similarity">
    <text evidence="1">Belongs to the CNOT2/3/5 family.</text>
</comment>
<feature type="compositionally biased region" description="Low complexity" evidence="4">
    <location>
        <begin position="69"/>
        <end position="82"/>
    </location>
</feature>
<dbReference type="PANTHER" id="PTHR23326">
    <property type="entry name" value="CCR4 NOT-RELATED"/>
    <property type="match status" value="1"/>
</dbReference>